<organism evidence="1 2">
    <name type="scientific">Coemansia nantahalensis</name>
    <dbReference type="NCBI Taxonomy" id="2789366"/>
    <lineage>
        <taxon>Eukaryota</taxon>
        <taxon>Fungi</taxon>
        <taxon>Fungi incertae sedis</taxon>
        <taxon>Zoopagomycota</taxon>
        <taxon>Kickxellomycotina</taxon>
        <taxon>Kickxellomycetes</taxon>
        <taxon>Kickxellales</taxon>
        <taxon>Kickxellaceae</taxon>
        <taxon>Coemansia</taxon>
    </lineage>
</organism>
<dbReference type="EMBL" id="JANBUJ010003739">
    <property type="protein sequence ID" value="KAJ2759589.1"/>
    <property type="molecule type" value="Genomic_DNA"/>
</dbReference>
<name>A0ACC1JJZ3_9FUNG</name>
<proteinExistence type="predicted"/>
<reference evidence="1" key="1">
    <citation type="submission" date="2022-07" db="EMBL/GenBank/DDBJ databases">
        <title>Phylogenomic reconstructions and comparative analyses of Kickxellomycotina fungi.</title>
        <authorList>
            <person name="Reynolds N.K."/>
            <person name="Stajich J.E."/>
            <person name="Barry K."/>
            <person name="Grigoriev I.V."/>
            <person name="Crous P."/>
            <person name="Smith M.E."/>
        </authorList>
    </citation>
    <scope>NUCLEOTIDE SEQUENCE</scope>
    <source>
        <strain evidence="1">CBS 109366</strain>
    </source>
</reference>
<gene>
    <name evidence="1" type="ORF">IWQ57_006517</name>
</gene>
<sequence>MSKLTIDAAASRSFKALSLADTAATASAASEQPGALSRVVAVTHFLPFTISVAEETPAEPYQWTVAGRRGHTAMYAAIRSLNELPSGDCIQVGWIGNYTDVGGEERPCDAL</sequence>
<keyword evidence="2" id="KW-1185">Reference proteome</keyword>
<accession>A0ACC1JJZ3</accession>
<evidence type="ECO:0000313" key="2">
    <source>
        <dbReference type="Proteomes" id="UP001140234"/>
    </source>
</evidence>
<dbReference type="Proteomes" id="UP001140234">
    <property type="component" value="Unassembled WGS sequence"/>
</dbReference>
<protein>
    <submittedName>
        <fullName evidence="1">Uncharacterized protein</fullName>
    </submittedName>
</protein>
<feature type="non-terminal residue" evidence="1">
    <location>
        <position position="111"/>
    </location>
</feature>
<evidence type="ECO:0000313" key="1">
    <source>
        <dbReference type="EMBL" id="KAJ2759589.1"/>
    </source>
</evidence>
<comment type="caution">
    <text evidence="1">The sequence shown here is derived from an EMBL/GenBank/DDBJ whole genome shotgun (WGS) entry which is preliminary data.</text>
</comment>